<feature type="transmembrane region" description="Helical" evidence="7">
    <location>
        <begin position="147"/>
        <end position="167"/>
    </location>
</feature>
<dbReference type="STRING" id="1769779.AUP74_01021"/>
<dbReference type="Pfam" id="PF13440">
    <property type="entry name" value="Polysacc_synt_3"/>
    <property type="match status" value="1"/>
</dbReference>
<organism evidence="8 9">
    <name type="scientific">Microbulbifer aggregans</name>
    <dbReference type="NCBI Taxonomy" id="1769779"/>
    <lineage>
        <taxon>Bacteria</taxon>
        <taxon>Pseudomonadati</taxon>
        <taxon>Pseudomonadota</taxon>
        <taxon>Gammaproteobacteria</taxon>
        <taxon>Cellvibrionales</taxon>
        <taxon>Microbulbiferaceae</taxon>
        <taxon>Microbulbifer</taxon>
    </lineage>
</organism>
<sequence>MSLRLSLLKGASVLTLSQALVAACTLLRNIIIARHIGLENFGIATTFALTISLVEMTSNLALDRVLVQDHDGASDDMLGSAHFLQFLKGLLISIILLALAYPIAHLFGAQDKVWAFQLLAIVPVLHGMMNFDYVVRQRNLEFVPTALFDTIPQLLTLIVAFGASLMFEDYRVMLAVILLQAVMQVMLSHLLARRPYRWVLRWPLAKRKLTFGWPLLANGFLMFGIFQGDRAIIGSLYNMETLAWYSVAFSLCMLPTLIFAKLSAYLLMPVLSRSRDDAALFYRCSEFALIGCFGFAVLVVVFFGVGGHGLIRLSFGEQYLQAVSVITWLAVMQALRVIRIAPSIIANSQAHTKNAMIANIFRCISLGFAVMFGLNGAPVTWIAATGIGGEMIALAVSVYLVQIGSGKARFVRALAQLMMLSGVLCYAFVALIPNLLPHPDSTVVFGLLQIAVAGFAALLAAMLLAVAQSSVRKEIVTLIRSRRKGGSFTNGLGSRQGT</sequence>
<feature type="transmembrane region" description="Helical" evidence="7">
    <location>
        <begin position="114"/>
        <end position="135"/>
    </location>
</feature>
<gene>
    <name evidence="8" type="primary">tuaB</name>
    <name evidence="8" type="ORF">AUP74_01021</name>
</gene>
<evidence type="ECO:0000256" key="6">
    <source>
        <dbReference type="ARBA" id="ARBA00023136"/>
    </source>
</evidence>
<dbReference type="KEGG" id="micc:AUP74_01021"/>
<keyword evidence="9" id="KW-1185">Reference proteome</keyword>
<dbReference type="EMBL" id="CP014143">
    <property type="protein sequence ID" value="AOS96486.1"/>
    <property type="molecule type" value="Genomic_DNA"/>
</dbReference>
<dbReference type="Proteomes" id="UP000095672">
    <property type="component" value="Chromosome"/>
</dbReference>
<keyword evidence="6 7" id="KW-0472">Membrane</keyword>
<dbReference type="GO" id="GO:0005886">
    <property type="term" value="C:plasma membrane"/>
    <property type="evidence" value="ECO:0007669"/>
    <property type="project" value="UniProtKB-SubCell"/>
</dbReference>
<evidence type="ECO:0000313" key="9">
    <source>
        <dbReference type="Proteomes" id="UP000095672"/>
    </source>
</evidence>
<accession>A0A1C9W5Q3</accession>
<dbReference type="InterPro" id="IPR050833">
    <property type="entry name" value="Poly_Biosynth_Transport"/>
</dbReference>
<keyword evidence="5 7" id="KW-1133">Transmembrane helix</keyword>
<dbReference type="PROSITE" id="PS51257">
    <property type="entry name" value="PROKAR_LIPOPROTEIN"/>
    <property type="match status" value="1"/>
</dbReference>
<feature type="transmembrane region" description="Helical" evidence="7">
    <location>
        <begin position="413"/>
        <end position="432"/>
    </location>
</feature>
<dbReference type="PATRIC" id="fig|1769779.3.peg.1040"/>
<reference evidence="9" key="1">
    <citation type="submission" date="2016-01" db="EMBL/GenBank/DDBJ databases">
        <title>Complete genome sequence of Microbulbifer sp. CCB-MM1, a halophile isolated from Matang Mangrove Forest, Perak.</title>
        <authorList>
            <person name="Moh T.H."/>
            <person name="Dinesh B."/>
            <person name="Lau N.-S."/>
            <person name="Go F."/>
            <person name="Alexander Chong S.-C."/>
        </authorList>
    </citation>
    <scope>NUCLEOTIDE SEQUENCE [LARGE SCALE GENOMIC DNA]</scope>
    <source>
        <strain evidence="9">CCB-MM1</strain>
    </source>
</reference>
<evidence type="ECO:0000313" key="8">
    <source>
        <dbReference type="EMBL" id="AOS96486.1"/>
    </source>
</evidence>
<evidence type="ECO:0000256" key="7">
    <source>
        <dbReference type="SAM" id="Phobius"/>
    </source>
</evidence>
<feature type="transmembrane region" description="Helical" evidence="7">
    <location>
        <begin position="243"/>
        <end position="267"/>
    </location>
</feature>
<keyword evidence="3" id="KW-1003">Cell membrane</keyword>
<feature type="transmembrane region" description="Helical" evidence="7">
    <location>
        <begin position="86"/>
        <end position="108"/>
    </location>
</feature>
<evidence type="ECO:0000256" key="4">
    <source>
        <dbReference type="ARBA" id="ARBA00022692"/>
    </source>
</evidence>
<feature type="transmembrane region" description="Helical" evidence="7">
    <location>
        <begin position="380"/>
        <end position="401"/>
    </location>
</feature>
<comment type="similarity">
    <text evidence="2">Belongs to the polysaccharide synthase family.</text>
</comment>
<feature type="transmembrane region" description="Helical" evidence="7">
    <location>
        <begin position="444"/>
        <end position="466"/>
    </location>
</feature>
<dbReference type="RefSeq" id="WP_083260825.1">
    <property type="nucleotide sequence ID" value="NZ_CP014143.1"/>
</dbReference>
<evidence type="ECO:0000256" key="5">
    <source>
        <dbReference type="ARBA" id="ARBA00022989"/>
    </source>
</evidence>
<evidence type="ECO:0000256" key="3">
    <source>
        <dbReference type="ARBA" id="ARBA00022475"/>
    </source>
</evidence>
<protein>
    <submittedName>
        <fullName evidence="8">Teichuronic acid biosynthesis protein TuaB</fullName>
    </submittedName>
</protein>
<feature type="transmembrane region" description="Helical" evidence="7">
    <location>
        <begin position="213"/>
        <end position="237"/>
    </location>
</feature>
<feature type="transmembrane region" description="Helical" evidence="7">
    <location>
        <begin position="287"/>
        <end position="306"/>
    </location>
</feature>
<dbReference type="PANTHER" id="PTHR30250">
    <property type="entry name" value="PST FAMILY PREDICTED COLANIC ACID TRANSPORTER"/>
    <property type="match status" value="1"/>
</dbReference>
<keyword evidence="4 7" id="KW-0812">Transmembrane</keyword>
<evidence type="ECO:0000256" key="1">
    <source>
        <dbReference type="ARBA" id="ARBA00004651"/>
    </source>
</evidence>
<feature type="transmembrane region" description="Helical" evidence="7">
    <location>
        <begin position="173"/>
        <end position="192"/>
    </location>
</feature>
<name>A0A1C9W5Q3_9GAMM</name>
<dbReference type="AlphaFoldDB" id="A0A1C9W5Q3"/>
<comment type="subcellular location">
    <subcellularLocation>
        <location evidence="1">Cell membrane</location>
        <topology evidence="1">Multi-pass membrane protein</topology>
    </subcellularLocation>
</comment>
<evidence type="ECO:0000256" key="2">
    <source>
        <dbReference type="ARBA" id="ARBA00007430"/>
    </source>
</evidence>
<proteinExistence type="inferred from homology"/>
<feature type="transmembrane region" description="Helical" evidence="7">
    <location>
        <begin position="318"/>
        <end position="335"/>
    </location>
</feature>
<feature type="transmembrane region" description="Helical" evidence="7">
    <location>
        <begin position="356"/>
        <end position="374"/>
    </location>
</feature>
<dbReference type="PANTHER" id="PTHR30250:SF10">
    <property type="entry name" value="LIPOPOLYSACCHARIDE BIOSYNTHESIS PROTEIN WZXC"/>
    <property type="match status" value="1"/>
</dbReference>